<reference evidence="2" key="1">
    <citation type="journal article" date="2012" name="Nature">
        <title>A physical, genetic and functional sequence assembly of the barley genome.</title>
        <authorList>
            <consortium name="The International Barley Genome Sequencing Consortium"/>
            <person name="Mayer K.F."/>
            <person name="Waugh R."/>
            <person name="Brown J.W."/>
            <person name="Schulman A."/>
            <person name="Langridge P."/>
            <person name="Platzer M."/>
            <person name="Fincher G.B."/>
            <person name="Muehlbauer G.J."/>
            <person name="Sato K."/>
            <person name="Close T.J."/>
            <person name="Wise R.P."/>
            <person name="Stein N."/>
        </authorList>
    </citation>
    <scope>NUCLEOTIDE SEQUENCE [LARGE SCALE GENOMIC DNA]</scope>
    <source>
        <strain evidence="2">cv. Morex</strain>
    </source>
</reference>
<accession>A0A8I6Y912</accession>
<evidence type="ECO:0000313" key="1">
    <source>
        <dbReference type="EnsemblPlants" id="HORVU.MOREX.r3.6HG0629740.1.CDS1"/>
    </source>
</evidence>
<dbReference type="Gramene" id="HORVU.MOREX.r3.6HG0629740.1">
    <property type="protein sequence ID" value="HORVU.MOREX.r3.6HG0629740.1.CDS1"/>
    <property type="gene ID" value="HORVU.MOREX.r3.6HG0629740"/>
</dbReference>
<name>A0A8I6Y912_HORVV</name>
<keyword evidence="2" id="KW-1185">Reference proteome</keyword>
<organism evidence="1 2">
    <name type="scientific">Hordeum vulgare subsp. vulgare</name>
    <name type="common">Domesticated barley</name>
    <dbReference type="NCBI Taxonomy" id="112509"/>
    <lineage>
        <taxon>Eukaryota</taxon>
        <taxon>Viridiplantae</taxon>
        <taxon>Streptophyta</taxon>
        <taxon>Embryophyta</taxon>
        <taxon>Tracheophyta</taxon>
        <taxon>Spermatophyta</taxon>
        <taxon>Magnoliopsida</taxon>
        <taxon>Liliopsida</taxon>
        <taxon>Poales</taxon>
        <taxon>Poaceae</taxon>
        <taxon>BOP clade</taxon>
        <taxon>Pooideae</taxon>
        <taxon>Triticodae</taxon>
        <taxon>Triticeae</taxon>
        <taxon>Hordeinae</taxon>
        <taxon>Hordeum</taxon>
    </lineage>
</organism>
<dbReference type="PANTHER" id="PTHR46033">
    <property type="entry name" value="PROTEIN MAIN-LIKE 2"/>
    <property type="match status" value="1"/>
</dbReference>
<reference evidence="1" key="2">
    <citation type="submission" date="2020-10" db="EMBL/GenBank/DDBJ databases">
        <authorList>
            <person name="Scholz U."/>
            <person name="Mascher M."/>
            <person name="Fiebig A."/>
        </authorList>
    </citation>
    <scope>NUCLEOTIDE SEQUENCE [LARGE SCALE GENOMIC DNA]</scope>
    <source>
        <strain evidence="1">cv. Morex</strain>
    </source>
</reference>
<dbReference type="Proteomes" id="UP000011116">
    <property type="component" value="Chromosome 6H"/>
</dbReference>
<dbReference type="PANTHER" id="PTHR46033:SF87">
    <property type="entry name" value="AMINOTRANSFERASE-LIKE PLANT MOBILE DOMAIN-CONTAINING PROTEIN"/>
    <property type="match status" value="1"/>
</dbReference>
<dbReference type="Gramene" id="HORVU.MOREX.r2.6HG0522780.1">
    <property type="protein sequence ID" value="HORVU.MOREX.r2.6HG0522780.1.CDS.1"/>
    <property type="gene ID" value="HORVU.MOREX.r2.6HG0522780"/>
</dbReference>
<dbReference type="InterPro" id="IPR044824">
    <property type="entry name" value="MAIN-like"/>
</dbReference>
<dbReference type="EnsemblPlants" id="HORVU.MOREX.r3.6HG0629740.1">
    <property type="protein sequence ID" value="HORVU.MOREX.r3.6HG0629740.1.CDS1"/>
    <property type="gene ID" value="HORVU.MOREX.r3.6HG0629740"/>
</dbReference>
<proteinExistence type="predicted"/>
<dbReference type="AlphaFoldDB" id="A0A8I6Y912"/>
<dbReference type="GO" id="GO:0010073">
    <property type="term" value="P:meristem maintenance"/>
    <property type="evidence" value="ECO:0007669"/>
    <property type="project" value="InterPro"/>
</dbReference>
<sequence length="107" mass="11781">MTITLQDVSTITALSIEGKPLCMNTDFEGWRQQMEALIGMSPLEPGVEDGGKKDRVPAGAPFTWIAANFAHCPQDANDEVIETYARVYMWYVISRTIFADGIGKNAP</sequence>
<reference evidence="1" key="3">
    <citation type="submission" date="2022-01" db="UniProtKB">
        <authorList>
            <consortium name="EnsemblPlants"/>
        </authorList>
    </citation>
    <scope>IDENTIFICATION</scope>
    <source>
        <strain evidence="1">subsp. vulgare</strain>
    </source>
</reference>
<protein>
    <submittedName>
        <fullName evidence="1">Uncharacterized protein</fullName>
    </submittedName>
</protein>
<evidence type="ECO:0000313" key="2">
    <source>
        <dbReference type="Proteomes" id="UP000011116"/>
    </source>
</evidence>